<gene>
    <name evidence="2" type="ORF">AAF712_015886</name>
</gene>
<accession>A0ABR2Z8A9</accession>
<organism evidence="2 3">
    <name type="scientific">Marasmius tenuissimus</name>
    <dbReference type="NCBI Taxonomy" id="585030"/>
    <lineage>
        <taxon>Eukaryota</taxon>
        <taxon>Fungi</taxon>
        <taxon>Dikarya</taxon>
        <taxon>Basidiomycota</taxon>
        <taxon>Agaricomycotina</taxon>
        <taxon>Agaricomycetes</taxon>
        <taxon>Agaricomycetidae</taxon>
        <taxon>Agaricales</taxon>
        <taxon>Marasmiineae</taxon>
        <taxon>Marasmiaceae</taxon>
        <taxon>Marasmius</taxon>
    </lineage>
</organism>
<keyword evidence="1" id="KW-0812">Transmembrane</keyword>
<feature type="transmembrane region" description="Helical" evidence="1">
    <location>
        <begin position="305"/>
        <end position="324"/>
    </location>
</feature>
<feature type="transmembrane region" description="Helical" evidence="1">
    <location>
        <begin position="278"/>
        <end position="299"/>
    </location>
</feature>
<sequence>MSNAPADFINAAAAAIYRSRFVVTPLPNMALIPDAGGMLAATFSEILLYGEIRSFRWLDGWGARALNASTSGFLVCNYLFTLYVMIKVSTVMFFVATLHFSIALYRGWIAFQRKTGEPAAIFFSHLDTWHRVLQDMLFVIQESLGAAAAIFTVTSSNFQIYRSWVLWNKNWKILSALLVIYTAELGKSISYSRFDPPLRHSRSRATGIGVCVTYTHKSTGGMQQAELFQLLDKWSRAHAAILICLNSITASLMAARVWKTRYTSSKYRQSTSRLDPILRILVESTMLQLIPEILLLIFLCLEMSAAFIFLQALAPIIAITFNTLTLRIKLYNLKDSIGFVPCPDGRTSRLGTHVLAIENDRNAQSIQISVGIHHNQRSHEQEALENLDAGQHHGK</sequence>
<feature type="transmembrane region" description="Helical" evidence="1">
    <location>
        <begin position="30"/>
        <end position="49"/>
    </location>
</feature>
<proteinExistence type="predicted"/>
<keyword evidence="3" id="KW-1185">Reference proteome</keyword>
<evidence type="ECO:0000313" key="3">
    <source>
        <dbReference type="Proteomes" id="UP001437256"/>
    </source>
</evidence>
<evidence type="ECO:0000256" key="1">
    <source>
        <dbReference type="SAM" id="Phobius"/>
    </source>
</evidence>
<reference evidence="2 3" key="1">
    <citation type="submission" date="2024-05" db="EMBL/GenBank/DDBJ databases">
        <title>A draft genome resource for the thread blight pathogen Marasmius tenuissimus strain MS-2.</title>
        <authorList>
            <person name="Yulfo-Soto G.E."/>
            <person name="Baruah I.K."/>
            <person name="Amoako-Attah I."/>
            <person name="Bukari Y."/>
            <person name="Meinhardt L.W."/>
            <person name="Bailey B.A."/>
            <person name="Cohen S.P."/>
        </authorList>
    </citation>
    <scope>NUCLEOTIDE SEQUENCE [LARGE SCALE GENOMIC DNA]</scope>
    <source>
        <strain evidence="2 3">MS-2</strain>
    </source>
</reference>
<dbReference type="Proteomes" id="UP001437256">
    <property type="component" value="Unassembled WGS sequence"/>
</dbReference>
<keyword evidence="1" id="KW-1133">Transmembrane helix</keyword>
<evidence type="ECO:0008006" key="4">
    <source>
        <dbReference type="Google" id="ProtNLM"/>
    </source>
</evidence>
<protein>
    <recommendedName>
        <fullName evidence="4">Taste receptor type 2</fullName>
    </recommendedName>
</protein>
<dbReference type="EMBL" id="JBBXMP010000525">
    <property type="protein sequence ID" value="KAL0057469.1"/>
    <property type="molecule type" value="Genomic_DNA"/>
</dbReference>
<name>A0ABR2Z8A9_9AGAR</name>
<comment type="caution">
    <text evidence="2">The sequence shown here is derived from an EMBL/GenBank/DDBJ whole genome shotgun (WGS) entry which is preliminary data.</text>
</comment>
<keyword evidence="1" id="KW-0472">Membrane</keyword>
<feature type="transmembrane region" description="Helical" evidence="1">
    <location>
        <begin position="86"/>
        <end position="105"/>
    </location>
</feature>
<evidence type="ECO:0000313" key="2">
    <source>
        <dbReference type="EMBL" id="KAL0057469.1"/>
    </source>
</evidence>